<keyword evidence="2" id="KW-0677">Repeat</keyword>
<evidence type="ECO:0000256" key="4">
    <source>
        <dbReference type="SAM" id="MobiDB-lite"/>
    </source>
</evidence>
<feature type="region of interest" description="Disordered" evidence="4">
    <location>
        <begin position="563"/>
        <end position="589"/>
    </location>
</feature>
<reference evidence="5" key="1">
    <citation type="submission" date="2017-05" db="UniProtKB">
        <authorList>
            <consortium name="EnsemblMetazoa"/>
        </authorList>
    </citation>
    <scope>IDENTIFICATION</scope>
</reference>
<organism evidence="5">
    <name type="scientific">Amphimedon queenslandica</name>
    <name type="common">Sponge</name>
    <dbReference type="NCBI Taxonomy" id="400682"/>
    <lineage>
        <taxon>Eukaryota</taxon>
        <taxon>Metazoa</taxon>
        <taxon>Porifera</taxon>
        <taxon>Demospongiae</taxon>
        <taxon>Heteroscleromorpha</taxon>
        <taxon>Haplosclerida</taxon>
        <taxon>Niphatidae</taxon>
        <taxon>Amphimedon</taxon>
    </lineage>
</organism>
<dbReference type="InterPro" id="IPR011043">
    <property type="entry name" value="Gal_Oxase/kelch_b-propeller"/>
</dbReference>
<dbReference type="InterPro" id="IPR015915">
    <property type="entry name" value="Kelch-typ_b-propeller"/>
</dbReference>
<evidence type="ECO:0000256" key="1">
    <source>
        <dbReference type="ARBA" id="ARBA00022441"/>
    </source>
</evidence>
<dbReference type="EnsemblMetazoa" id="Aqu2.1.08634_001">
    <property type="protein sequence ID" value="Aqu2.1.08634_001"/>
    <property type="gene ID" value="Aqu2.1.08634"/>
</dbReference>
<evidence type="ECO:0000256" key="3">
    <source>
        <dbReference type="SAM" id="Coils"/>
    </source>
</evidence>
<dbReference type="PANTHER" id="PTHR46228:SF2">
    <property type="entry name" value="KELCH REPEAT PROTEIN (AFU_ORTHOLOGUE AFUA_4G14350)"/>
    <property type="match status" value="1"/>
</dbReference>
<accession>A0A1X7T2E0</accession>
<name>A0A1X7T2E0_AMPQE</name>
<feature type="coiled-coil region" evidence="3">
    <location>
        <begin position="412"/>
        <end position="467"/>
    </location>
</feature>
<dbReference type="Pfam" id="PF24681">
    <property type="entry name" value="Kelch_KLHDC2_KLHL20_DRC7"/>
    <property type="match status" value="1"/>
</dbReference>
<dbReference type="SUPFAM" id="SSF50965">
    <property type="entry name" value="Galactose oxidase, central domain"/>
    <property type="match status" value="1"/>
</dbReference>
<sequence length="695" mass="78343">MRWRAQHTTAVVGEALYCWGGDQEGLVRSHDSPTKRQCTSAIDAFNLLSGVWSSQPTRGTPPLGIIGVSCTTINNNIYYFGGWCGHDTCYHNSLNCLDTLTLQWKELQSTNNNSVTKRGLGGMIVMGSEGEPQQLLVIGGVAPISTITQYHQFECNKMTGADDLVSTNEQNIYNLSSGQWTIPSVSGQCCPPTSGFIIEKINHNKGIMYGGAVTDSGITIPTNSIYLFQLSHNTINWESLKQGVIPNDGLWPKEREGHASTIINGVSTSPTLVVIGGLDNRHQPVNDCLLIDTNQYNWMKIPLPDSVTCRYCHTVSSFVFDPNHVFLTIVGGAVKREQKHVGGGVMEWFDTPVTDPNITMVVELVFNDGQWSVGPVLDSVNIPLLYEQILKERRKELNEFMTDKEKELQVINKSLRHDLQVARINNQSLQEALLETQSLSVSSAAALMEKDEMILRLESQLQEAKSLYYEKDEEKQFVEFTKASGEYKGKVIKLQDQDFDEKIHLEDQGIMKKEKIDFTLHEQDQFSIKGTDSVGVQFNYMIPSMEKRMLTLETQLLETKTLLTKRKRDQEDSPHSDNSKKLKTDELEESVDEKQIMTGEYEKLKAIVADNELYLAEVLKGKTQAEEQLKEKQIIIDDFKTTVSEKDAYISKLLKEKSQQQERITSQEEQSIKETSSVDVQFNYLIPSMGKRYAT</sequence>
<evidence type="ECO:0000313" key="5">
    <source>
        <dbReference type="EnsemblMetazoa" id="Aqu2.1.08634_001"/>
    </source>
</evidence>
<dbReference type="OrthoDB" id="432528at2759"/>
<keyword evidence="1" id="KW-0880">Kelch repeat</keyword>
<protein>
    <submittedName>
        <fullName evidence="5">Uncharacterized protein</fullName>
    </submittedName>
</protein>
<feature type="compositionally biased region" description="Basic and acidic residues" evidence="4">
    <location>
        <begin position="568"/>
        <end position="585"/>
    </location>
</feature>
<dbReference type="InParanoid" id="A0A1X7T2E0"/>
<dbReference type="Gene3D" id="2.120.10.80">
    <property type="entry name" value="Kelch-type beta propeller"/>
    <property type="match status" value="2"/>
</dbReference>
<proteinExistence type="predicted"/>
<dbReference type="AlphaFoldDB" id="A0A1X7T2E0"/>
<dbReference type="PANTHER" id="PTHR46228">
    <property type="entry name" value="KELCH DOMAIN-CONTAINING PROTEIN"/>
    <property type="match status" value="1"/>
</dbReference>
<evidence type="ECO:0000256" key="2">
    <source>
        <dbReference type="ARBA" id="ARBA00022737"/>
    </source>
</evidence>
<keyword evidence="3" id="KW-0175">Coiled coil</keyword>